<dbReference type="EC" id="2.4.1.207" evidence="7"/>
<feature type="active site" description="Nucleophile" evidence="6">
    <location>
        <position position="105"/>
    </location>
</feature>
<keyword evidence="7" id="KW-0964">Secreted</keyword>
<keyword evidence="4" id="KW-0325">Glycoprotein</keyword>
<keyword evidence="3" id="KW-1015">Disulfide bond</keyword>
<evidence type="ECO:0000256" key="5">
    <source>
        <dbReference type="ARBA" id="ARBA00023295"/>
    </source>
</evidence>
<dbReference type="PANTHER" id="PTHR31062">
    <property type="entry name" value="XYLOGLUCAN ENDOTRANSGLUCOSYLASE/HYDROLASE PROTEIN 8-RELATED"/>
    <property type="match status" value="1"/>
</dbReference>
<dbReference type="EMBL" id="JAHRHJ020000004">
    <property type="protein sequence ID" value="KAH9318890.1"/>
    <property type="molecule type" value="Genomic_DNA"/>
</dbReference>
<gene>
    <name evidence="9" type="ORF">KI387_020659</name>
</gene>
<evidence type="ECO:0000256" key="2">
    <source>
        <dbReference type="ARBA" id="ARBA00022801"/>
    </source>
</evidence>
<dbReference type="InterPro" id="IPR013320">
    <property type="entry name" value="ConA-like_dom_sf"/>
</dbReference>
<evidence type="ECO:0000259" key="8">
    <source>
        <dbReference type="PROSITE" id="PS51762"/>
    </source>
</evidence>
<comment type="function">
    <text evidence="7">Catalyzes xyloglucan endohydrolysis (XEH) and/or endotransglycosylation (XET). Cleaves and religates xyloglucan polymers, an essential constituent of the primary cell wall, and thereby participates in cell wall construction of growing tissues.</text>
</comment>
<dbReference type="GO" id="GO:0048046">
    <property type="term" value="C:apoplast"/>
    <property type="evidence" value="ECO:0007669"/>
    <property type="project" value="UniProtKB-SubCell"/>
</dbReference>
<dbReference type="Pfam" id="PF00722">
    <property type="entry name" value="Glyco_hydro_16"/>
    <property type="match status" value="1"/>
</dbReference>
<dbReference type="FunFam" id="2.60.120.200:FF:000025">
    <property type="entry name" value="Xyloglucan endotransglucosylase/hydrolase"/>
    <property type="match status" value="1"/>
</dbReference>
<keyword evidence="7" id="KW-0961">Cell wall biogenesis/degradation</keyword>
<keyword evidence="10" id="KW-1185">Reference proteome</keyword>
<dbReference type="PROSITE" id="PS51762">
    <property type="entry name" value="GH16_2"/>
    <property type="match status" value="1"/>
</dbReference>
<dbReference type="InterPro" id="IPR008263">
    <property type="entry name" value="GH16_AS"/>
</dbReference>
<dbReference type="GO" id="GO:0004553">
    <property type="term" value="F:hydrolase activity, hydrolyzing O-glycosyl compounds"/>
    <property type="evidence" value="ECO:0007669"/>
    <property type="project" value="InterPro"/>
</dbReference>
<keyword evidence="1 7" id="KW-0808">Transferase</keyword>
<keyword evidence="7" id="KW-0052">Apoplast</keyword>
<dbReference type="Proteomes" id="UP000824469">
    <property type="component" value="Unassembled WGS sequence"/>
</dbReference>
<keyword evidence="5 7" id="KW-0326">Glycosidase</keyword>
<dbReference type="PROSITE" id="PS01034">
    <property type="entry name" value="GH16_1"/>
    <property type="match status" value="1"/>
</dbReference>
<proteinExistence type="inferred from homology"/>
<dbReference type="GO" id="GO:0042546">
    <property type="term" value="P:cell wall biogenesis"/>
    <property type="evidence" value="ECO:0007669"/>
    <property type="project" value="InterPro"/>
</dbReference>
<keyword evidence="2 7" id="KW-0378">Hydrolase</keyword>
<dbReference type="InterPro" id="IPR000757">
    <property type="entry name" value="Beta-glucanase-like"/>
</dbReference>
<dbReference type="InterPro" id="IPR010713">
    <property type="entry name" value="XET_C"/>
</dbReference>
<comment type="PTM">
    <text evidence="7">Contains at least one intrachain disulfide bond essential for its enzymatic activity.</text>
</comment>
<comment type="similarity">
    <text evidence="7">Belongs to the glycosyl hydrolase 16 family.</text>
</comment>
<evidence type="ECO:0000256" key="3">
    <source>
        <dbReference type="ARBA" id="ARBA00023157"/>
    </source>
</evidence>
<evidence type="ECO:0000256" key="1">
    <source>
        <dbReference type="ARBA" id="ARBA00022679"/>
    </source>
</evidence>
<feature type="signal peptide" evidence="7">
    <location>
        <begin position="1"/>
        <end position="28"/>
    </location>
</feature>
<reference evidence="9 10" key="1">
    <citation type="journal article" date="2021" name="Nat. Plants">
        <title>The Taxus genome provides insights into paclitaxel biosynthesis.</title>
        <authorList>
            <person name="Xiong X."/>
            <person name="Gou J."/>
            <person name="Liao Q."/>
            <person name="Li Y."/>
            <person name="Zhou Q."/>
            <person name="Bi G."/>
            <person name="Li C."/>
            <person name="Du R."/>
            <person name="Wang X."/>
            <person name="Sun T."/>
            <person name="Guo L."/>
            <person name="Liang H."/>
            <person name="Lu P."/>
            <person name="Wu Y."/>
            <person name="Zhang Z."/>
            <person name="Ro D.K."/>
            <person name="Shang Y."/>
            <person name="Huang S."/>
            <person name="Yan J."/>
        </authorList>
    </citation>
    <scope>NUCLEOTIDE SEQUENCE [LARGE SCALE GENOMIC DNA]</scope>
    <source>
        <strain evidence="9">Ta-2019</strain>
    </source>
</reference>
<dbReference type="SUPFAM" id="SSF49899">
    <property type="entry name" value="Concanavalin A-like lectins/glucanases"/>
    <property type="match status" value="1"/>
</dbReference>
<comment type="caution">
    <text evidence="9">The sequence shown here is derived from an EMBL/GenBank/DDBJ whole genome shotgun (WGS) entry which is preliminary data.</text>
</comment>
<evidence type="ECO:0000313" key="10">
    <source>
        <dbReference type="Proteomes" id="UP000824469"/>
    </source>
</evidence>
<feature type="chain" id="PRO_5041488178" description="Xyloglucan endotransglucosylase/hydrolase" evidence="7">
    <location>
        <begin position="29"/>
        <end position="271"/>
    </location>
</feature>
<comment type="subcellular location">
    <subcellularLocation>
        <location evidence="7">Secreted</location>
        <location evidence="7">Cell wall</location>
    </subcellularLocation>
    <subcellularLocation>
        <location evidence="7">Secreted</location>
        <location evidence="7">Extracellular space</location>
        <location evidence="7">Apoplast</location>
    </subcellularLocation>
</comment>
<accession>A0AA38LEL6</accession>
<evidence type="ECO:0000313" key="9">
    <source>
        <dbReference type="EMBL" id="KAH9318890.1"/>
    </source>
</evidence>
<dbReference type="OMA" id="SPCANDW"/>
<dbReference type="Pfam" id="PF06955">
    <property type="entry name" value="XET_C"/>
    <property type="match status" value="1"/>
</dbReference>
<dbReference type="GO" id="GO:0016762">
    <property type="term" value="F:xyloglucan:xyloglucosyl transferase activity"/>
    <property type="evidence" value="ECO:0007669"/>
    <property type="project" value="UniProtKB-EC"/>
</dbReference>
<dbReference type="Gene3D" id="2.60.120.200">
    <property type="match status" value="1"/>
</dbReference>
<name>A0AA38LEL6_TAXCH</name>
<dbReference type="InterPro" id="IPR016455">
    <property type="entry name" value="XTH"/>
</dbReference>
<feature type="non-terminal residue" evidence="9">
    <location>
        <position position="1"/>
    </location>
</feature>
<dbReference type="GO" id="GO:0010411">
    <property type="term" value="P:xyloglucan metabolic process"/>
    <property type="evidence" value="ECO:0007669"/>
    <property type="project" value="InterPro"/>
</dbReference>
<keyword evidence="7" id="KW-0732">Signal</keyword>
<feature type="active site" description="Proton donor" evidence="6">
    <location>
        <position position="109"/>
    </location>
</feature>
<evidence type="ECO:0000256" key="4">
    <source>
        <dbReference type="ARBA" id="ARBA00023180"/>
    </source>
</evidence>
<evidence type="ECO:0000256" key="6">
    <source>
        <dbReference type="PIRSR" id="PIRSR005604-1"/>
    </source>
</evidence>
<dbReference type="InterPro" id="IPR044791">
    <property type="entry name" value="Beta-glucanase/XTH"/>
</dbReference>
<dbReference type="CDD" id="cd02176">
    <property type="entry name" value="GH16_XET"/>
    <property type="match status" value="1"/>
</dbReference>
<sequence>MNTMSECPYSVLIVIVILILCFFSQGESSTFNDNFDISWGNDHVKLSNDAQTAQLLMDRNSGSGFASKSKYLFGSFNMKIKLVAGNSAGTVTAYYMSSDTSSHDEVDFEFLGNLPGKGYHVQTNVFASGVGNREQRIRLWFDPSADFHNYSILWNQNQIVFGVDSIPIRVFKNNEGVGVPYPKNQPMKIISTLWNGEDWATDGGKVKIDWSKAPFISSYQGFEVDGCVASTCAGHWWEQPEFQNLNQHQLNKLRWVQRNYMFYDYCKDKSG</sequence>
<dbReference type="GO" id="GO:0071555">
    <property type="term" value="P:cell wall organization"/>
    <property type="evidence" value="ECO:0007669"/>
    <property type="project" value="UniProtKB-KW"/>
</dbReference>
<organism evidence="9 10">
    <name type="scientific">Taxus chinensis</name>
    <name type="common">Chinese yew</name>
    <name type="synonym">Taxus wallichiana var. chinensis</name>
    <dbReference type="NCBI Taxonomy" id="29808"/>
    <lineage>
        <taxon>Eukaryota</taxon>
        <taxon>Viridiplantae</taxon>
        <taxon>Streptophyta</taxon>
        <taxon>Embryophyta</taxon>
        <taxon>Tracheophyta</taxon>
        <taxon>Spermatophyta</taxon>
        <taxon>Pinopsida</taxon>
        <taxon>Pinidae</taxon>
        <taxon>Conifers II</taxon>
        <taxon>Cupressales</taxon>
        <taxon>Taxaceae</taxon>
        <taxon>Taxus</taxon>
    </lineage>
</organism>
<protein>
    <recommendedName>
        <fullName evidence="7">Xyloglucan endotransglucosylase/hydrolase</fullName>
        <ecNumber evidence="7">2.4.1.207</ecNumber>
    </recommendedName>
</protein>
<dbReference type="PIRSF" id="PIRSF005604">
    <property type="entry name" value="XET"/>
    <property type="match status" value="1"/>
</dbReference>
<evidence type="ECO:0000256" key="7">
    <source>
        <dbReference type="RuleBase" id="RU361120"/>
    </source>
</evidence>
<dbReference type="AlphaFoldDB" id="A0AA38LEL6"/>
<keyword evidence="7" id="KW-0134">Cell wall</keyword>
<feature type="domain" description="GH16" evidence="8">
    <location>
        <begin position="2"/>
        <end position="219"/>
    </location>
</feature>